<evidence type="ECO:0000256" key="2">
    <source>
        <dbReference type="SAM" id="Phobius"/>
    </source>
</evidence>
<protein>
    <recommendedName>
        <fullName evidence="4">DZANK-type domain-containing protein</fullName>
    </recommendedName>
</protein>
<evidence type="ECO:0000313" key="3">
    <source>
        <dbReference type="EMBL" id="ACL46454.1"/>
    </source>
</evidence>
<keyword evidence="1" id="KW-0175">Coiled coil</keyword>
<sequence length="408" mass="46559">MFTRFKRFIQNLIRKSTHVRHEPLNKVSIVILILIDIFVLINVFNGLNSVAAWPLAPQEEFPCYQSYAAYHKDSAKDREFRTIEALLQPYAVDKIPVNSEKRLGQVSSRCDRLIALRAGVKNPQTLALKKQIDSIRNRISKRNADIATYQKQYDSTLLEKLAGQDPSKSINQTTADRAKADIANARSQIQQLQAQLAENVQALITEPGAAAYLNEISQVNSYQTLKQAYESAAFWHPNQQFLLQTLFLLPLIAFTYLWHSNAVNKGRGTQSLLSWHLLLIFCIPLLFKVLEFIQFGTLAEAILKFLIQILGGLVFISSYLLIVIIPLLGFGLIKFLQRFIFNPQVQAKGRIRKSLCIQCGKKCRSTDEFCPFCGYEQFRACHHCHRKTYKYTEFCHLCGGNLADPVRE</sequence>
<keyword evidence="2" id="KW-1133">Transmembrane helix</keyword>
<keyword evidence="2" id="KW-0812">Transmembrane</keyword>
<dbReference type="HOGENOM" id="CLU_677583_0_0_3"/>
<organism evidence="3">
    <name type="scientific">Cyanothece sp. (strain PCC 7425 / ATCC 29141)</name>
    <dbReference type="NCBI Taxonomy" id="395961"/>
    <lineage>
        <taxon>Bacteria</taxon>
        <taxon>Bacillati</taxon>
        <taxon>Cyanobacteriota</taxon>
        <taxon>Cyanophyceae</taxon>
        <taxon>Gomontiellales</taxon>
        <taxon>Cyanothecaceae</taxon>
        <taxon>Cyanothece</taxon>
    </lineage>
</organism>
<dbReference type="eggNOG" id="COG2888">
    <property type="taxonomic scope" value="Bacteria"/>
</dbReference>
<gene>
    <name evidence="3" type="ordered locus">Cyan7425_4140</name>
</gene>
<dbReference type="OrthoDB" id="451427at2"/>
<dbReference type="AlphaFoldDB" id="B8HWM8"/>
<name>B8HWM8_CYAP4</name>
<feature type="coiled-coil region" evidence="1">
    <location>
        <begin position="175"/>
        <end position="202"/>
    </location>
</feature>
<evidence type="ECO:0008006" key="4">
    <source>
        <dbReference type="Google" id="ProtNLM"/>
    </source>
</evidence>
<dbReference type="STRING" id="395961.Cyan7425_4140"/>
<feature type="transmembrane region" description="Helical" evidence="2">
    <location>
        <begin position="24"/>
        <end position="44"/>
    </location>
</feature>
<dbReference type="EMBL" id="CP001344">
    <property type="protein sequence ID" value="ACL46454.1"/>
    <property type="molecule type" value="Genomic_DNA"/>
</dbReference>
<feature type="transmembrane region" description="Helical" evidence="2">
    <location>
        <begin position="241"/>
        <end position="260"/>
    </location>
</feature>
<accession>B8HWM8</accession>
<feature type="transmembrane region" description="Helical" evidence="2">
    <location>
        <begin position="272"/>
        <end position="293"/>
    </location>
</feature>
<keyword evidence="2" id="KW-0472">Membrane</keyword>
<reference evidence="3" key="1">
    <citation type="submission" date="2009-01" db="EMBL/GenBank/DDBJ databases">
        <title>Complete sequence of chromosome Cyanothece sp. PCC 7425.</title>
        <authorList>
            <consortium name="US DOE Joint Genome Institute"/>
            <person name="Lucas S."/>
            <person name="Copeland A."/>
            <person name="Lapidus A."/>
            <person name="Glavina del Rio T."/>
            <person name="Dalin E."/>
            <person name="Tice H."/>
            <person name="Bruce D."/>
            <person name="Goodwin L."/>
            <person name="Pitluck S."/>
            <person name="Sims D."/>
            <person name="Meineke L."/>
            <person name="Brettin T."/>
            <person name="Detter J.C."/>
            <person name="Han C."/>
            <person name="Larimer F."/>
            <person name="Land M."/>
            <person name="Hauser L."/>
            <person name="Kyrpides N."/>
            <person name="Ovchinnikova G."/>
            <person name="Liberton M."/>
            <person name="Stoeckel J."/>
            <person name="Banerjee A."/>
            <person name="Singh A."/>
            <person name="Page L."/>
            <person name="Sato H."/>
            <person name="Zhao L."/>
            <person name="Sherman L."/>
            <person name="Pakrasi H."/>
            <person name="Richardson P."/>
        </authorList>
    </citation>
    <scope>NUCLEOTIDE SEQUENCE</scope>
    <source>
        <strain evidence="3">PCC 7425</strain>
    </source>
</reference>
<proteinExistence type="predicted"/>
<evidence type="ECO:0000256" key="1">
    <source>
        <dbReference type="SAM" id="Coils"/>
    </source>
</evidence>
<feature type="transmembrane region" description="Helical" evidence="2">
    <location>
        <begin position="305"/>
        <end position="333"/>
    </location>
</feature>
<dbReference type="KEGG" id="cyn:Cyan7425_4140"/>